<feature type="domain" description="Macroglobulin" evidence="7">
    <location>
        <begin position="202"/>
        <end position="304"/>
    </location>
</feature>
<proteinExistence type="inferred from homology"/>
<organism evidence="8 9">
    <name type="scientific">Labrus bergylta</name>
    <name type="common">ballan wrasse</name>
    <dbReference type="NCBI Taxonomy" id="56723"/>
    <lineage>
        <taxon>Eukaryota</taxon>
        <taxon>Metazoa</taxon>
        <taxon>Chordata</taxon>
        <taxon>Craniata</taxon>
        <taxon>Vertebrata</taxon>
        <taxon>Euteleostomi</taxon>
        <taxon>Actinopterygii</taxon>
        <taxon>Neopterygii</taxon>
        <taxon>Teleostei</taxon>
        <taxon>Neoteleostei</taxon>
        <taxon>Acanthomorphata</taxon>
        <taxon>Eupercaria</taxon>
        <taxon>Labriformes</taxon>
        <taxon>Labridae</taxon>
        <taxon>Labrus</taxon>
    </lineage>
</organism>
<dbReference type="GO" id="GO:0004867">
    <property type="term" value="F:serine-type endopeptidase inhibitor activity"/>
    <property type="evidence" value="ECO:0007669"/>
    <property type="project" value="UniProtKB-KW"/>
</dbReference>
<keyword evidence="3" id="KW-0732">Signal</keyword>
<evidence type="ECO:0000256" key="2">
    <source>
        <dbReference type="ARBA" id="ARBA00022690"/>
    </source>
</evidence>
<dbReference type="Gene3D" id="2.60.40.1930">
    <property type="match status" value="1"/>
</dbReference>
<sequence>GRPLNVKYFDAQFYVCRQFMVTIPAVIGAGAETSFCASLLKPNETLVMTVTLRSLQQNVTLMEETSSQEFHTCIKFMAPLVQDEVRMLEVEVRGATFYSKEVRKVMIRAYQPSTFVQTDKPIYLPGQTVNFRVVSLDSKLRPVNRLVSDSASNRVGQWLQKESNGTILQLSYSLNSEAREGTYNVIVSIGDEKIFHNFKVEKYVLPRFEVKVEAPGEVSIGHEDIKVEVCAKYTYGQPVPGNVKIEMHRPLSRYYTRNYVATTDNSDGVPEITAPSYMEIKQVESAGTLQNEAGCATFLIMMSTFTKLDQKSFNTEKRLDISYVIGKVFFMDTPKIYNKGSDVEGKVNNSVY</sequence>
<dbReference type="Pfam" id="PF17791">
    <property type="entry name" value="MG3"/>
    <property type="match status" value="1"/>
</dbReference>
<protein>
    <recommendedName>
        <fullName evidence="10">Macroglobulin domain-containing protein</fullName>
    </recommendedName>
</protein>
<dbReference type="InterPro" id="IPR002890">
    <property type="entry name" value="MG2"/>
</dbReference>
<keyword evidence="5" id="KW-0325">Glycoprotein</keyword>
<dbReference type="InterPro" id="IPR041555">
    <property type="entry name" value="MG3"/>
</dbReference>
<reference evidence="8" key="1">
    <citation type="submission" date="2025-08" db="UniProtKB">
        <authorList>
            <consortium name="Ensembl"/>
        </authorList>
    </citation>
    <scope>IDENTIFICATION</scope>
</reference>
<name>A0A3Q3EN15_9LABR</name>
<evidence type="ECO:0000256" key="1">
    <source>
        <dbReference type="ARBA" id="ARBA00010952"/>
    </source>
</evidence>
<dbReference type="Pfam" id="PF01835">
    <property type="entry name" value="MG2"/>
    <property type="match status" value="1"/>
</dbReference>
<dbReference type="PANTHER" id="PTHR11412">
    <property type="entry name" value="MACROGLOBULIN / COMPLEMENT"/>
    <property type="match status" value="1"/>
</dbReference>
<evidence type="ECO:0000259" key="7">
    <source>
        <dbReference type="Pfam" id="PF17791"/>
    </source>
</evidence>
<comment type="similarity">
    <text evidence="1">Belongs to the protease inhibitor I39 (alpha-2-macroglobulin) family.</text>
</comment>
<evidence type="ECO:0000313" key="8">
    <source>
        <dbReference type="Ensembl" id="ENSLBEP00000008881.1"/>
    </source>
</evidence>
<feature type="domain" description="Macroglobulin" evidence="6">
    <location>
        <begin position="114"/>
        <end position="200"/>
    </location>
</feature>
<evidence type="ECO:0000256" key="5">
    <source>
        <dbReference type="ARBA" id="ARBA00023180"/>
    </source>
</evidence>
<dbReference type="AlphaFoldDB" id="A0A3Q3EN15"/>
<evidence type="ECO:0000256" key="4">
    <source>
        <dbReference type="ARBA" id="ARBA00022900"/>
    </source>
</evidence>
<dbReference type="InterPro" id="IPR050473">
    <property type="entry name" value="A2M/Complement_sys"/>
</dbReference>
<evidence type="ECO:0000256" key="3">
    <source>
        <dbReference type="ARBA" id="ARBA00022729"/>
    </source>
</evidence>
<keyword evidence="2" id="KW-0646">Protease inhibitor</keyword>
<evidence type="ECO:0000313" key="9">
    <source>
        <dbReference type="Proteomes" id="UP000261660"/>
    </source>
</evidence>
<reference evidence="8" key="2">
    <citation type="submission" date="2025-09" db="UniProtKB">
        <authorList>
            <consortium name="Ensembl"/>
        </authorList>
    </citation>
    <scope>IDENTIFICATION</scope>
</reference>
<dbReference type="Ensembl" id="ENSLBET00000009362.1">
    <property type="protein sequence ID" value="ENSLBEP00000008881.1"/>
    <property type="gene ID" value="ENSLBEG00000006821.1"/>
</dbReference>
<keyword evidence="9" id="KW-1185">Reference proteome</keyword>
<dbReference type="FunFam" id="2.60.40.1930:FF:000001">
    <property type="entry name" value="CD109 isoform 3"/>
    <property type="match status" value="1"/>
</dbReference>
<dbReference type="Gene3D" id="2.60.40.1940">
    <property type="match status" value="1"/>
</dbReference>
<dbReference type="GeneTree" id="ENSGT00940000162996"/>
<dbReference type="STRING" id="56723.ENSLBEP00000008881"/>
<dbReference type="PANTHER" id="PTHR11412:SF150">
    <property type="entry name" value="ALPHA-2-MACROGLOBULIN-RELATED"/>
    <property type="match status" value="1"/>
</dbReference>
<keyword evidence="4" id="KW-0722">Serine protease inhibitor</keyword>
<evidence type="ECO:0000259" key="6">
    <source>
        <dbReference type="Pfam" id="PF01835"/>
    </source>
</evidence>
<dbReference type="InParanoid" id="A0A3Q3EN15"/>
<dbReference type="Proteomes" id="UP000261660">
    <property type="component" value="Unplaced"/>
</dbReference>
<evidence type="ECO:0008006" key="10">
    <source>
        <dbReference type="Google" id="ProtNLM"/>
    </source>
</evidence>
<accession>A0A3Q3EN15</accession>